<dbReference type="InterPro" id="IPR039426">
    <property type="entry name" value="TonB-dep_rcpt-like"/>
</dbReference>
<evidence type="ECO:0000256" key="1">
    <source>
        <dbReference type="PROSITE-ProRule" id="PRU01360"/>
    </source>
</evidence>
<dbReference type="Pfam" id="PF09906">
    <property type="entry name" value="DUF2135"/>
    <property type="match status" value="1"/>
</dbReference>
<gene>
    <name evidence="3" type="ORF">ACFOSX_09800</name>
</gene>
<dbReference type="Pfam" id="PF13715">
    <property type="entry name" value="CarbopepD_reg_2"/>
    <property type="match status" value="1"/>
</dbReference>
<keyword evidence="4" id="KW-1185">Reference proteome</keyword>
<proteinExistence type="inferred from homology"/>
<reference evidence="4" key="1">
    <citation type="journal article" date="2019" name="Int. J. Syst. Evol. Microbiol.">
        <title>The Global Catalogue of Microorganisms (GCM) 10K type strain sequencing project: providing services to taxonomists for standard genome sequencing and annotation.</title>
        <authorList>
            <consortium name="The Broad Institute Genomics Platform"/>
            <consortium name="The Broad Institute Genome Sequencing Center for Infectious Disease"/>
            <person name="Wu L."/>
            <person name="Ma J."/>
        </authorList>
    </citation>
    <scope>NUCLEOTIDE SEQUENCE [LARGE SCALE GENOMIC DNA]</scope>
    <source>
        <strain evidence="4">CECT 8979</strain>
    </source>
</reference>
<evidence type="ECO:0000259" key="2">
    <source>
        <dbReference type="PROSITE" id="PS51468"/>
    </source>
</evidence>
<sequence>MKLQLNIFTYFLFLNISFAQVSPKLVLNDKSELKLSKLYVNAEVSGQYVKVSYDMTFYNGRNRVLEGELSFPLAQGQTVSNLSMDLNGNLRDAVIIEKELGRVAYENTIAQHIDPALLEKTKGNNYKVRVYPIPAKGYKRIVISYEQNLIVTDGFYTLNLPFDFKHKLDEFDLKIIQNSEKSRPEVSSNYNDVLKFKTVRNSLVAKLKTDSITLDENLSIKFPVTDSYNLITEGEYFHFDQNFEMLPRRKENPSRITLLWDASFSMFYKDEDKELNLLNDYFQFIGNVDVHLIVFNNRVVENREFKIKDGDWKDLKTRLQNVVYDGGTAMGHLPIKLSDEIILVSDGMHNLGELKQVGRQRWYAINSLKSANHDFLENMVIASGGNYINLNRESEASGLIKLQNEPFQYLGTRGSNLVFETYPKENEVVNGSFALSGKFFEAEKLELLFGYNNEITKVVTIDFSKATPSTIAERLWAKQKLRFLSKSETKNKDAIIAHCKSHQLISSYTSMIVLDRIEDYVRFKIEPPTELMDQYKRLMTRSKQADIARQEQLKLRKERLKDDYKLLRDWYNTDFSSKTIMPKTPKVATTNTVTNTTQQTISNRTLLDSTKTIISGVVISENEPVPGVNVYVKGTTIGTQSDFDGKFAINADEGDELVFSFIGMKTVETEIGNATNLSIVLEEDEAALNEVVVTAYGISRRSTTTTSVTSISAESISNQPSAGFTQTLNGQVSGVEIKNDDNNGIGERLSIRGLSSISGNTDPLVVINGKVSDNGSFKKLAPSDIESISVLKDAGATAIYGGRGANGVLIVTTKDGRRKNQRAIKQLEAKLKKHTTLQPWEKNSSYIELLEEQDNIDIAYQLYLKLRLKFSNTPSFFLDVADFFESRNAKDYALTIATNLIEIELDNHEMIRALGYKLTEFEETELSVHVFKEVLELRPEEPQSYRDLALAYKENGEIEEALKLFKIIVDGDLLHKDETSKYHGIEHISYVELCDLIQNDDKSKELQNEFESIKTDIRIIMDWNHANTDLDLHVTNPNGDEIYYSNPTSTFGGRLSEDFTEGYGPESFMLKDAPKGDYKVGVKYYSDNVQKIIGPVNLKITLIKNFGSKNEERQVKVYRLTDKEGMLDAGTISI</sequence>
<keyword evidence="1" id="KW-0812">Transmembrane</keyword>
<dbReference type="InterPro" id="IPR023997">
    <property type="entry name" value="TonB-dep_OMP_SusC/RagA_CS"/>
</dbReference>
<dbReference type="PROSITE" id="PS51468">
    <property type="entry name" value="VIT"/>
    <property type="match status" value="1"/>
</dbReference>
<dbReference type="InterPro" id="IPR008969">
    <property type="entry name" value="CarboxyPept-like_regulatory"/>
</dbReference>
<dbReference type="SUPFAM" id="SSF53300">
    <property type="entry name" value="vWA-like"/>
    <property type="match status" value="1"/>
</dbReference>
<dbReference type="PROSITE" id="PS52016">
    <property type="entry name" value="TONB_DEPENDENT_REC_3"/>
    <property type="match status" value="1"/>
</dbReference>
<dbReference type="InterPro" id="IPR013694">
    <property type="entry name" value="VIT"/>
</dbReference>
<feature type="domain" description="VIT" evidence="2">
    <location>
        <begin position="19"/>
        <end position="147"/>
    </location>
</feature>
<accession>A0ABV8AIR5</accession>
<dbReference type="InterPro" id="IPR037066">
    <property type="entry name" value="Plug_dom_sf"/>
</dbReference>
<comment type="similarity">
    <text evidence="1">Belongs to the TonB-dependent receptor family.</text>
</comment>
<comment type="caution">
    <text evidence="3">The sequence shown here is derived from an EMBL/GenBank/DDBJ whole genome shotgun (WGS) entry which is preliminary data.</text>
</comment>
<dbReference type="InterPro" id="IPR012910">
    <property type="entry name" value="Plug_dom"/>
</dbReference>
<evidence type="ECO:0000313" key="4">
    <source>
        <dbReference type="Proteomes" id="UP001595812"/>
    </source>
</evidence>
<dbReference type="SUPFAM" id="SSF49464">
    <property type="entry name" value="Carboxypeptidase regulatory domain-like"/>
    <property type="match status" value="1"/>
</dbReference>
<dbReference type="RefSeq" id="WP_386099981.1">
    <property type="nucleotide sequence ID" value="NZ_JBHSAT010000004.1"/>
</dbReference>
<keyword evidence="1" id="KW-0472">Membrane</keyword>
<keyword evidence="1" id="KW-1134">Transmembrane beta strand</keyword>
<dbReference type="NCBIfam" id="TIGR04057">
    <property type="entry name" value="SusC_RagA_signa"/>
    <property type="match status" value="1"/>
</dbReference>
<dbReference type="SUPFAM" id="SSF56935">
    <property type="entry name" value="Porins"/>
    <property type="match status" value="1"/>
</dbReference>
<dbReference type="InterPro" id="IPR019220">
    <property type="entry name" value="DUF2135"/>
</dbReference>
<evidence type="ECO:0000313" key="3">
    <source>
        <dbReference type="EMBL" id="MFC3877525.1"/>
    </source>
</evidence>
<dbReference type="Gene3D" id="1.25.40.10">
    <property type="entry name" value="Tetratricopeptide repeat domain"/>
    <property type="match status" value="1"/>
</dbReference>
<dbReference type="EMBL" id="JBHSAT010000004">
    <property type="protein sequence ID" value="MFC3877525.1"/>
    <property type="molecule type" value="Genomic_DNA"/>
</dbReference>
<dbReference type="Pfam" id="PF07715">
    <property type="entry name" value="Plug"/>
    <property type="match status" value="1"/>
</dbReference>
<dbReference type="InterPro" id="IPR036465">
    <property type="entry name" value="vWFA_dom_sf"/>
</dbReference>
<dbReference type="InterPro" id="IPR011990">
    <property type="entry name" value="TPR-like_helical_dom_sf"/>
</dbReference>
<keyword evidence="1" id="KW-0998">Cell outer membrane</keyword>
<dbReference type="Pfam" id="PF08487">
    <property type="entry name" value="VIT"/>
    <property type="match status" value="1"/>
</dbReference>
<keyword evidence="1" id="KW-0813">Transport</keyword>
<name>A0ABV8AIR5_9FLAO</name>
<dbReference type="Gene3D" id="2.60.120.380">
    <property type="match status" value="1"/>
</dbReference>
<dbReference type="Proteomes" id="UP001595812">
    <property type="component" value="Unassembled WGS sequence"/>
</dbReference>
<comment type="subcellular location">
    <subcellularLocation>
        <location evidence="1">Cell outer membrane</location>
        <topology evidence="1">Multi-pass membrane protein</topology>
    </subcellularLocation>
</comment>
<organism evidence="3 4">
    <name type="scientific">Winogradskyella maritima</name>
    <dbReference type="NCBI Taxonomy" id="1517766"/>
    <lineage>
        <taxon>Bacteria</taxon>
        <taxon>Pseudomonadati</taxon>
        <taxon>Bacteroidota</taxon>
        <taxon>Flavobacteriia</taxon>
        <taxon>Flavobacteriales</taxon>
        <taxon>Flavobacteriaceae</taxon>
        <taxon>Winogradskyella</taxon>
    </lineage>
</organism>
<dbReference type="Gene3D" id="2.170.130.10">
    <property type="entry name" value="TonB-dependent receptor, plug domain"/>
    <property type="match status" value="1"/>
</dbReference>
<dbReference type="SUPFAM" id="SSF48452">
    <property type="entry name" value="TPR-like"/>
    <property type="match status" value="1"/>
</dbReference>
<protein>
    <submittedName>
        <fullName evidence="3">Carboxypeptidase-like regulatory domain-containing protein</fullName>
    </submittedName>
</protein>